<dbReference type="GO" id="GO:0045717">
    <property type="term" value="P:negative regulation of fatty acid biosynthetic process"/>
    <property type="evidence" value="ECO:0007669"/>
    <property type="project" value="TreeGrafter"/>
</dbReference>
<dbReference type="InterPro" id="IPR015943">
    <property type="entry name" value="WD40/YVTN_repeat-like_dom_sf"/>
</dbReference>
<accession>A0A915PE66</accession>
<keyword evidence="2" id="KW-0677">Repeat</keyword>
<keyword evidence="1 3" id="KW-0853">WD repeat</keyword>
<proteinExistence type="predicted"/>
<name>A0A915PE66_9BILA</name>
<evidence type="ECO:0000313" key="5">
    <source>
        <dbReference type="WBParaSite" id="scf7180000424824.g14090"/>
    </source>
</evidence>
<dbReference type="Gene3D" id="2.130.10.10">
    <property type="entry name" value="YVTN repeat-like/Quinoprotein amine dehydrogenase"/>
    <property type="match status" value="1"/>
</dbReference>
<sequence>MIDCEHLPCSTSKREIDPSLSSIFKRSLSKPLCALLWRFLDSLHFITGHEGCVNSIKWNDSGTLLASGSDDQHLIIWHQNGRLLRRLQTLHSNNIFSVLFVPHAHDHLLLSAAGDSLILLHELDQMSSNDLCHIQKWECKGRVKKMAICKEEPRIFWAVSEDGVLKQCDLRDNKTTDFDFSEEYGSLKSLAINESSSEMLAIGLSSALVPIYDKRNMKEPIMNLRVILKIYWPLLVALHLSAHIKMR</sequence>
<dbReference type="GO" id="GO:0080008">
    <property type="term" value="C:Cul4-RING E3 ubiquitin ligase complex"/>
    <property type="evidence" value="ECO:0007669"/>
    <property type="project" value="TreeGrafter"/>
</dbReference>
<feature type="repeat" description="WD" evidence="3">
    <location>
        <begin position="46"/>
        <end position="77"/>
    </location>
</feature>
<dbReference type="Proteomes" id="UP000887560">
    <property type="component" value="Unplaced"/>
</dbReference>
<dbReference type="PROSITE" id="PS50294">
    <property type="entry name" value="WD_REPEATS_REGION"/>
    <property type="match status" value="1"/>
</dbReference>
<dbReference type="Pfam" id="PF00400">
    <property type="entry name" value="WD40"/>
    <property type="match status" value="1"/>
</dbReference>
<dbReference type="SUPFAM" id="SSF50978">
    <property type="entry name" value="WD40 repeat-like"/>
    <property type="match status" value="1"/>
</dbReference>
<evidence type="ECO:0000256" key="1">
    <source>
        <dbReference type="ARBA" id="ARBA00022574"/>
    </source>
</evidence>
<reference evidence="5" key="1">
    <citation type="submission" date="2022-11" db="UniProtKB">
        <authorList>
            <consortium name="WormBaseParasite"/>
        </authorList>
    </citation>
    <scope>IDENTIFICATION</scope>
</reference>
<evidence type="ECO:0000256" key="2">
    <source>
        <dbReference type="ARBA" id="ARBA00022737"/>
    </source>
</evidence>
<dbReference type="InterPro" id="IPR001680">
    <property type="entry name" value="WD40_rpt"/>
</dbReference>
<organism evidence="4 5">
    <name type="scientific">Meloidogyne floridensis</name>
    <dbReference type="NCBI Taxonomy" id="298350"/>
    <lineage>
        <taxon>Eukaryota</taxon>
        <taxon>Metazoa</taxon>
        <taxon>Ecdysozoa</taxon>
        <taxon>Nematoda</taxon>
        <taxon>Chromadorea</taxon>
        <taxon>Rhabditida</taxon>
        <taxon>Tylenchina</taxon>
        <taxon>Tylenchomorpha</taxon>
        <taxon>Tylenchoidea</taxon>
        <taxon>Meloidogynidae</taxon>
        <taxon>Meloidogyninae</taxon>
        <taxon>Meloidogyne</taxon>
    </lineage>
</organism>
<dbReference type="PANTHER" id="PTHR15574">
    <property type="entry name" value="WD REPEAT DOMAIN-CONTAINING FAMILY"/>
    <property type="match status" value="1"/>
</dbReference>
<dbReference type="InterPro" id="IPR045151">
    <property type="entry name" value="DCAF8"/>
</dbReference>
<dbReference type="WBParaSite" id="scf7180000424824.g14090">
    <property type="protein sequence ID" value="scf7180000424824.g14090"/>
    <property type="gene ID" value="scf7180000424824.g14090"/>
</dbReference>
<dbReference type="PANTHER" id="PTHR15574:SF40">
    <property type="entry name" value="WD AND TETRATRICOPEPTIDE REPEATS PROTEIN 1"/>
    <property type="match status" value="1"/>
</dbReference>
<keyword evidence="4" id="KW-1185">Reference proteome</keyword>
<dbReference type="SMART" id="SM00320">
    <property type="entry name" value="WD40"/>
    <property type="match status" value="3"/>
</dbReference>
<evidence type="ECO:0000256" key="3">
    <source>
        <dbReference type="PROSITE-ProRule" id="PRU00221"/>
    </source>
</evidence>
<evidence type="ECO:0000313" key="4">
    <source>
        <dbReference type="Proteomes" id="UP000887560"/>
    </source>
</evidence>
<dbReference type="GO" id="GO:0005737">
    <property type="term" value="C:cytoplasm"/>
    <property type="evidence" value="ECO:0007669"/>
    <property type="project" value="TreeGrafter"/>
</dbReference>
<dbReference type="PROSITE" id="PS50082">
    <property type="entry name" value="WD_REPEATS_2"/>
    <property type="match status" value="1"/>
</dbReference>
<protein>
    <submittedName>
        <fullName evidence="5">WD repeat-containing protein 55 homolog</fullName>
    </submittedName>
</protein>
<dbReference type="InterPro" id="IPR036322">
    <property type="entry name" value="WD40_repeat_dom_sf"/>
</dbReference>
<dbReference type="AlphaFoldDB" id="A0A915PE66"/>